<comment type="function">
    <text evidence="13">Transport of potassium into the cell. Likely operates as a K(+):H(+) symporter.</text>
</comment>
<dbReference type="PANTHER" id="PTHR30540:SF79">
    <property type="entry name" value="LOW AFFINITY POTASSIUM TRANSPORT SYSTEM PROTEIN KUP"/>
    <property type="match status" value="1"/>
</dbReference>
<comment type="catalytic activity">
    <reaction evidence="13">
        <text>K(+)(in) + H(+)(in) = K(+)(out) + H(+)(out)</text>
        <dbReference type="Rhea" id="RHEA:28490"/>
        <dbReference type="ChEBI" id="CHEBI:15378"/>
        <dbReference type="ChEBI" id="CHEBI:29103"/>
    </reaction>
</comment>
<dbReference type="Pfam" id="PF22776">
    <property type="entry name" value="K_trans_C"/>
    <property type="match status" value="1"/>
</dbReference>
<keyword evidence="9 13" id="KW-0630">Potassium</keyword>
<feature type="transmembrane region" description="Helical" evidence="13">
    <location>
        <begin position="253"/>
        <end position="276"/>
    </location>
</feature>
<keyword evidence="7 13" id="KW-0812">Transmembrane</keyword>
<evidence type="ECO:0000256" key="12">
    <source>
        <dbReference type="ARBA" id="ARBA00023136"/>
    </source>
</evidence>
<evidence type="ECO:0000256" key="9">
    <source>
        <dbReference type="ARBA" id="ARBA00022958"/>
    </source>
</evidence>
<feature type="transmembrane region" description="Helical" evidence="13">
    <location>
        <begin position="374"/>
        <end position="394"/>
    </location>
</feature>
<dbReference type="InterPro" id="IPR003855">
    <property type="entry name" value="K+_transporter"/>
</dbReference>
<evidence type="ECO:0000256" key="7">
    <source>
        <dbReference type="ARBA" id="ARBA00022692"/>
    </source>
</evidence>
<dbReference type="InterPro" id="IPR023051">
    <property type="entry name" value="Kup"/>
</dbReference>
<evidence type="ECO:0000256" key="2">
    <source>
        <dbReference type="ARBA" id="ARBA00007019"/>
    </source>
</evidence>
<dbReference type="InterPro" id="IPR053951">
    <property type="entry name" value="K_trans_N"/>
</dbReference>
<dbReference type="HAMAP" id="MF_01522">
    <property type="entry name" value="Kup"/>
    <property type="match status" value="1"/>
</dbReference>
<feature type="transmembrane region" description="Helical" evidence="13">
    <location>
        <begin position="401"/>
        <end position="420"/>
    </location>
</feature>
<feature type="transmembrane region" description="Helical" evidence="13">
    <location>
        <begin position="21"/>
        <end position="39"/>
    </location>
</feature>
<gene>
    <name evidence="13" type="primary">kup</name>
    <name evidence="16" type="ORF">FJM51_04015</name>
</gene>
<dbReference type="GO" id="GO:0015293">
    <property type="term" value="F:symporter activity"/>
    <property type="evidence" value="ECO:0007669"/>
    <property type="project" value="UniProtKB-UniRule"/>
</dbReference>
<evidence type="ECO:0000256" key="8">
    <source>
        <dbReference type="ARBA" id="ARBA00022847"/>
    </source>
</evidence>
<comment type="caution">
    <text evidence="16">The sequence shown here is derived from an EMBL/GenBank/DDBJ whole genome shotgun (WGS) entry which is preliminary data.</text>
</comment>
<dbReference type="InterPro" id="IPR053952">
    <property type="entry name" value="K_trans_C"/>
</dbReference>
<evidence type="ECO:0000256" key="1">
    <source>
        <dbReference type="ARBA" id="ARBA00004141"/>
    </source>
</evidence>
<evidence type="ECO:0000259" key="15">
    <source>
        <dbReference type="Pfam" id="PF22776"/>
    </source>
</evidence>
<keyword evidence="6 13" id="KW-0633">Potassium transport</keyword>
<feature type="transmembrane region" description="Helical" evidence="13">
    <location>
        <begin position="59"/>
        <end position="79"/>
    </location>
</feature>
<feature type="transmembrane region" description="Helical" evidence="13">
    <location>
        <begin position="216"/>
        <end position="241"/>
    </location>
</feature>
<feature type="transmembrane region" description="Helical" evidence="13">
    <location>
        <begin position="147"/>
        <end position="165"/>
    </location>
</feature>
<name>A0A501X167_9RHOB</name>
<dbReference type="EMBL" id="VFRP01000002">
    <property type="protein sequence ID" value="TPE53196.1"/>
    <property type="molecule type" value="Genomic_DNA"/>
</dbReference>
<evidence type="ECO:0000256" key="3">
    <source>
        <dbReference type="ARBA" id="ARBA00022448"/>
    </source>
</evidence>
<feature type="transmembrane region" description="Helical" evidence="13">
    <location>
        <begin position="350"/>
        <end position="368"/>
    </location>
</feature>
<comment type="subcellular location">
    <subcellularLocation>
        <location evidence="13">Cell membrane</location>
        <topology evidence="13">Multi-pass membrane protein</topology>
    </subcellularLocation>
    <subcellularLocation>
        <location evidence="1">Membrane</location>
        <topology evidence="1">Multi-pass membrane protein</topology>
    </subcellularLocation>
</comment>
<sequence length="630" mass="67912">MTTAQVAQDQAAHPRSHFWKLVLGSIGVVYGDIGTSPLYAMREALGTAARDGLTRAEVIGIVSMLLWTLILIVSFKYVVLILRADNRGEGGTLSLLALAQRAVGRRTPALLVLGILGTALFYGDAVITPAISVLSAIEGVELIEPGFAPYVLPITIAILVALFAVQSQGTELVSRFFGPITLVWFLTMGGLGLLHVSDNLAILHALNPARAVGFVASHGFGALPVMGSVFLAVTGAEALYADMGHFGRGPIRVAWSGLVFPALAVNYLGQGGLVLARPDTLVNPFFLMAPAWGLPALVLLATLATIIASQAVITGAYSITHQAVQLGLLPRLEARHTSEKEVGQIYMPRVNWTLLAGVLILVLSFQNSGALANAYGIAVTGTMVITSLMATVVFRRVWRWPLAAVVAVIAPLLVIESFFLGANLMKVHDGGYVPLVIAAIVCLLIWTWVRGTGIVQRKARTDAVTLLSLIAMLRKPKLARAPGTAVFLTSDPDIAPSALMHNLKHNYVLHERNLIVKVNTATTPTVPESERVVIEHLDENFIRVTLSFGYVEQPNVPRALAMARKQGVKFDIMSTSFFLNRRSFKPSRHSGMPLWQDRLFITLTKAASDATSFYSLPSNRVLELGQQFVI</sequence>
<keyword evidence="3 13" id="KW-0813">Transport</keyword>
<keyword evidence="8 13" id="KW-0769">Symport</keyword>
<keyword evidence="17" id="KW-1185">Reference proteome</keyword>
<dbReference type="GO" id="GO:0015079">
    <property type="term" value="F:potassium ion transmembrane transporter activity"/>
    <property type="evidence" value="ECO:0007669"/>
    <property type="project" value="UniProtKB-UniRule"/>
</dbReference>
<feature type="domain" description="K+ potassium transporter integral membrane" evidence="14">
    <location>
        <begin position="22"/>
        <end position="469"/>
    </location>
</feature>
<proteinExistence type="inferred from homology"/>
<dbReference type="Proteomes" id="UP000319255">
    <property type="component" value="Unassembled WGS sequence"/>
</dbReference>
<keyword evidence="10 13" id="KW-1133">Transmembrane helix</keyword>
<reference evidence="16 17" key="1">
    <citation type="submission" date="2019-06" db="EMBL/GenBank/DDBJ databases">
        <title>A novel bacterium of genus Amaricoccus, isolated from marine sediment.</title>
        <authorList>
            <person name="Huang H."/>
            <person name="Mo K."/>
            <person name="Hu Y."/>
        </authorList>
    </citation>
    <scope>NUCLEOTIDE SEQUENCE [LARGE SCALE GENOMIC DNA]</scope>
    <source>
        <strain evidence="16 17">HB172011</strain>
    </source>
</reference>
<evidence type="ECO:0000256" key="4">
    <source>
        <dbReference type="ARBA" id="ARBA00022475"/>
    </source>
</evidence>
<dbReference type="RefSeq" id="WP_140452818.1">
    <property type="nucleotide sequence ID" value="NZ_VFRP01000002.1"/>
</dbReference>
<evidence type="ECO:0000256" key="5">
    <source>
        <dbReference type="ARBA" id="ARBA00022519"/>
    </source>
</evidence>
<evidence type="ECO:0000256" key="10">
    <source>
        <dbReference type="ARBA" id="ARBA00022989"/>
    </source>
</evidence>
<organism evidence="16 17">
    <name type="scientific">Amaricoccus solimangrovi</name>
    <dbReference type="NCBI Taxonomy" id="2589815"/>
    <lineage>
        <taxon>Bacteria</taxon>
        <taxon>Pseudomonadati</taxon>
        <taxon>Pseudomonadota</taxon>
        <taxon>Alphaproteobacteria</taxon>
        <taxon>Rhodobacterales</taxon>
        <taxon>Paracoccaceae</taxon>
        <taxon>Amaricoccus</taxon>
    </lineage>
</organism>
<feature type="transmembrane region" description="Helical" evidence="13">
    <location>
        <begin position="296"/>
        <end position="319"/>
    </location>
</feature>
<feature type="domain" description="K+ potassium transporter C-terminal" evidence="15">
    <location>
        <begin position="482"/>
        <end position="630"/>
    </location>
</feature>
<keyword evidence="11 13" id="KW-0406">Ion transport</keyword>
<dbReference type="GO" id="GO:0005886">
    <property type="term" value="C:plasma membrane"/>
    <property type="evidence" value="ECO:0007669"/>
    <property type="project" value="UniProtKB-SubCell"/>
</dbReference>
<evidence type="ECO:0000256" key="13">
    <source>
        <dbReference type="HAMAP-Rule" id="MF_01522"/>
    </source>
</evidence>
<evidence type="ECO:0000313" key="17">
    <source>
        <dbReference type="Proteomes" id="UP000319255"/>
    </source>
</evidence>
<dbReference type="OrthoDB" id="9805577at2"/>
<keyword evidence="12 13" id="KW-0472">Membrane</keyword>
<evidence type="ECO:0000313" key="16">
    <source>
        <dbReference type="EMBL" id="TPE53196.1"/>
    </source>
</evidence>
<dbReference type="AlphaFoldDB" id="A0A501X167"/>
<evidence type="ECO:0000256" key="11">
    <source>
        <dbReference type="ARBA" id="ARBA00023065"/>
    </source>
</evidence>
<accession>A0A501X167</accession>
<evidence type="ECO:0000256" key="6">
    <source>
        <dbReference type="ARBA" id="ARBA00022538"/>
    </source>
</evidence>
<feature type="transmembrane region" description="Helical" evidence="13">
    <location>
        <begin position="110"/>
        <end position="135"/>
    </location>
</feature>
<dbReference type="PANTHER" id="PTHR30540">
    <property type="entry name" value="OSMOTIC STRESS POTASSIUM TRANSPORTER"/>
    <property type="match status" value="1"/>
</dbReference>
<comment type="similarity">
    <text evidence="2 13">Belongs to the HAK/KUP transporter (TC 2.A.72) family.</text>
</comment>
<keyword evidence="5" id="KW-0997">Cell inner membrane</keyword>
<feature type="transmembrane region" description="Helical" evidence="13">
    <location>
        <begin position="177"/>
        <end position="196"/>
    </location>
</feature>
<protein>
    <recommendedName>
        <fullName evidence="13">Probable potassium transport system protein Kup</fullName>
    </recommendedName>
</protein>
<evidence type="ECO:0000259" key="14">
    <source>
        <dbReference type="Pfam" id="PF02705"/>
    </source>
</evidence>
<keyword evidence="4 13" id="KW-1003">Cell membrane</keyword>
<feature type="transmembrane region" description="Helical" evidence="13">
    <location>
        <begin position="432"/>
        <end position="449"/>
    </location>
</feature>
<dbReference type="Pfam" id="PF02705">
    <property type="entry name" value="K_trans"/>
    <property type="match status" value="1"/>
</dbReference>